<dbReference type="InterPro" id="IPR019267">
    <property type="entry name" value="CRISPR-assoc_Cas6_C"/>
</dbReference>
<dbReference type="PATRIC" id="fig|1365176.7.peg.26"/>
<dbReference type="HOGENOM" id="CLU_971889_0_0_2"/>
<dbReference type="KEGG" id="thb:N186_00125"/>
<dbReference type="AlphaFoldDB" id="S5ZBK0"/>
<dbReference type="eggNOG" id="arCOG01439">
    <property type="taxonomic scope" value="Archaea"/>
</dbReference>
<keyword evidence="3" id="KW-1185">Reference proteome</keyword>
<evidence type="ECO:0000259" key="1">
    <source>
        <dbReference type="Pfam" id="PF10040"/>
    </source>
</evidence>
<dbReference type="CDD" id="cd21141">
    <property type="entry name" value="Cas6_III-like"/>
    <property type="match status" value="1"/>
</dbReference>
<dbReference type="Gene3D" id="3.30.70.1900">
    <property type="match status" value="1"/>
</dbReference>
<dbReference type="Pfam" id="PF10040">
    <property type="entry name" value="CRISPR_Cas6"/>
    <property type="match status" value="1"/>
</dbReference>
<reference evidence="2 3" key="1">
    <citation type="journal article" date="2013" name="Genome Announc.">
        <title>Complete Genomic Sequence of 'Thermofilum adornatus' Strain 1910bT, a Hyperthermophilic Anaerobic Organotrophic Crenarchaeon.</title>
        <authorList>
            <person name="Dominova I.N."/>
            <person name="Kublanov I.V."/>
            <person name="Podosokorskaya O.A."/>
            <person name="Derbikova K.S."/>
            <person name="Patrushev M.V."/>
            <person name="Toshchakov S.V."/>
        </authorList>
    </citation>
    <scope>NUCLEOTIDE SEQUENCE [LARGE SCALE GENOMIC DNA]</scope>
    <source>
        <strain evidence="3">1910b</strain>
    </source>
</reference>
<dbReference type="InterPro" id="IPR045747">
    <property type="entry name" value="CRISPR-assoc_prot_Cas6_N_sf"/>
</dbReference>
<feature type="domain" description="CRISPR-associated protein Cas6 C-terminal" evidence="1">
    <location>
        <begin position="147"/>
        <end position="264"/>
    </location>
</feature>
<dbReference type="GeneID" id="16572673"/>
<dbReference type="RefSeq" id="WP_020961721.1">
    <property type="nucleotide sequence ID" value="NC_022093.1"/>
</dbReference>
<evidence type="ECO:0000313" key="2">
    <source>
        <dbReference type="EMBL" id="AGT34423.1"/>
    </source>
</evidence>
<name>S5ZBK0_9CREN</name>
<accession>S5ZBK0</accession>
<dbReference type="Proteomes" id="UP000015543">
    <property type="component" value="Chromosome"/>
</dbReference>
<sequence length="286" mass="30568">MVSIVYFVFEFSAGGGGSLPVFAGAESRGAFLGMVRRLDSGLSELLHSGRGGRSVFSLKPLRFLSGYSVVESGSSFGGVVFERGARCSLEVAVFDEEASRRLVSILATSPLGLEVNGVEFGLVGLSIRIIDPSSVISGEDAPESLDVRFLTPTYFNPLRGDQSYKVLYPDPEHLFASLVAVAHDLTGQGFPKPSELAEKVYISGLEIRTPRMEASKPAPNGFTGWVRLRFKKDASTSAKKLIAGLLRLGEITNVGGNRTAGYGVINVSSLAGDKGRVKESRENVSR</sequence>
<dbReference type="Gene3D" id="3.30.70.1890">
    <property type="match status" value="1"/>
</dbReference>
<protein>
    <recommendedName>
        <fullName evidence="1">CRISPR-associated protein Cas6 C-terminal domain-containing protein</fullName>
    </recommendedName>
</protein>
<evidence type="ECO:0000313" key="3">
    <source>
        <dbReference type="Proteomes" id="UP000015543"/>
    </source>
</evidence>
<organism evidence="2 3">
    <name type="scientific">Thermofilum adornatum</name>
    <dbReference type="NCBI Taxonomy" id="1365176"/>
    <lineage>
        <taxon>Archaea</taxon>
        <taxon>Thermoproteota</taxon>
        <taxon>Thermoprotei</taxon>
        <taxon>Thermofilales</taxon>
        <taxon>Thermofilaceae</taxon>
        <taxon>Thermofilum</taxon>
    </lineage>
</organism>
<proteinExistence type="predicted"/>
<dbReference type="EMBL" id="CP006646">
    <property type="protein sequence ID" value="AGT34423.1"/>
    <property type="molecule type" value="Genomic_DNA"/>
</dbReference>
<gene>
    <name evidence="2" type="ORF">N186_00125</name>
</gene>
<dbReference type="OrthoDB" id="31462at2157"/>